<sequence length="84" mass="9962">MTDGTMHMNMIDFVDVRRAQSYRWISELRSGYQVDDATCAEDCFECETSWYCAECKRLYSALQAQPFRSYPVRRNCRDERDVIA</sequence>
<dbReference type="HOGENOM" id="CLU_2527440_0_0_1"/>
<proteinExistence type="predicted"/>
<evidence type="ECO:0000313" key="1">
    <source>
        <dbReference type="EMBL" id="EME42423.1"/>
    </source>
</evidence>
<gene>
    <name evidence="1" type="ORF">DOTSEDRAFT_45959</name>
</gene>
<protein>
    <submittedName>
        <fullName evidence="1">Uncharacterized protein</fullName>
    </submittedName>
</protein>
<dbReference type="Proteomes" id="UP000016933">
    <property type="component" value="Unassembled WGS sequence"/>
</dbReference>
<name>N1PII7_DOTSN</name>
<reference evidence="2" key="1">
    <citation type="journal article" date="2012" name="PLoS Genet.">
        <title>The genomes of the fungal plant pathogens Cladosporium fulvum and Dothistroma septosporum reveal adaptation to different hosts and lifestyles but also signatures of common ancestry.</title>
        <authorList>
            <person name="de Wit P.J.G.M."/>
            <person name="van der Burgt A."/>
            <person name="Oekmen B."/>
            <person name="Stergiopoulos I."/>
            <person name="Abd-Elsalam K.A."/>
            <person name="Aerts A.L."/>
            <person name="Bahkali A.H."/>
            <person name="Beenen H.G."/>
            <person name="Chettri P."/>
            <person name="Cox M.P."/>
            <person name="Datema E."/>
            <person name="de Vries R.P."/>
            <person name="Dhillon B."/>
            <person name="Ganley A.R."/>
            <person name="Griffiths S.A."/>
            <person name="Guo Y."/>
            <person name="Hamelin R.C."/>
            <person name="Henrissat B."/>
            <person name="Kabir M.S."/>
            <person name="Jashni M.K."/>
            <person name="Kema G."/>
            <person name="Klaubauf S."/>
            <person name="Lapidus A."/>
            <person name="Levasseur A."/>
            <person name="Lindquist E."/>
            <person name="Mehrabi R."/>
            <person name="Ohm R.A."/>
            <person name="Owen T.J."/>
            <person name="Salamov A."/>
            <person name="Schwelm A."/>
            <person name="Schijlen E."/>
            <person name="Sun H."/>
            <person name="van den Burg H.A."/>
            <person name="van Ham R.C.H.J."/>
            <person name="Zhang S."/>
            <person name="Goodwin S.B."/>
            <person name="Grigoriev I.V."/>
            <person name="Collemare J."/>
            <person name="Bradshaw R.E."/>
        </authorList>
    </citation>
    <scope>NUCLEOTIDE SEQUENCE [LARGE SCALE GENOMIC DNA]</scope>
    <source>
        <strain evidence="2">NZE10 / CBS 128990</strain>
    </source>
</reference>
<dbReference type="EMBL" id="KB446541">
    <property type="protein sequence ID" value="EME42423.1"/>
    <property type="molecule type" value="Genomic_DNA"/>
</dbReference>
<keyword evidence="2" id="KW-1185">Reference proteome</keyword>
<dbReference type="AlphaFoldDB" id="N1PII7"/>
<accession>N1PII7</accession>
<organism evidence="1 2">
    <name type="scientific">Dothistroma septosporum (strain NZE10 / CBS 128990)</name>
    <name type="common">Red band needle blight fungus</name>
    <name type="synonym">Mycosphaerella pini</name>
    <dbReference type="NCBI Taxonomy" id="675120"/>
    <lineage>
        <taxon>Eukaryota</taxon>
        <taxon>Fungi</taxon>
        <taxon>Dikarya</taxon>
        <taxon>Ascomycota</taxon>
        <taxon>Pezizomycotina</taxon>
        <taxon>Dothideomycetes</taxon>
        <taxon>Dothideomycetidae</taxon>
        <taxon>Mycosphaerellales</taxon>
        <taxon>Mycosphaerellaceae</taxon>
        <taxon>Dothistroma</taxon>
    </lineage>
</organism>
<evidence type="ECO:0000313" key="2">
    <source>
        <dbReference type="Proteomes" id="UP000016933"/>
    </source>
</evidence>
<dbReference type="OrthoDB" id="2967263at2759"/>
<reference evidence="1 2" key="2">
    <citation type="journal article" date="2012" name="PLoS Pathog.">
        <title>Diverse lifestyles and strategies of plant pathogenesis encoded in the genomes of eighteen Dothideomycetes fungi.</title>
        <authorList>
            <person name="Ohm R.A."/>
            <person name="Feau N."/>
            <person name="Henrissat B."/>
            <person name="Schoch C.L."/>
            <person name="Horwitz B.A."/>
            <person name="Barry K.W."/>
            <person name="Condon B.J."/>
            <person name="Copeland A.C."/>
            <person name="Dhillon B."/>
            <person name="Glaser F."/>
            <person name="Hesse C.N."/>
            <person name="Kosti I."/>
            <person name="LaButti K."/>
            <person name="Lindquist E.A."/>
            <person name="Lucas S."/>
            <person name="Salamov A.A."/>
            <person name="Bradshaw R.E."/>
            <person name="Ciuffetti L."/>
            <person name="Hamelin R.C."/>
            <person name="Kema G.H.J."/>
            <person name="Lawrence C."/>
            <person name="Scott J.A."/>
            <person name="Spatafora J.W."/>
            <person name="Turgeon B.G."/>
            <person name="de Wit P.J.G.M."/>
            <person name="Zhong S."/>
            <person name="Goodwin S.B."/>
            <person name="Grigoriev I.V."/>
        </authorList>
    </citation>
    <scope>NUCLEOTIDE SEQUENCE [LARGE SCALE GENOMIC DNA]</scope>
    <source>
        <strain evidence="2">NZE10 / CBS 128990</strain>
    </source>
</reference>